<name>A0A266LPD0_PSEFR</name>
<evidence type="ECO:0000313" key="3">
    <source>
        <dbReference type="Proteomes" id="UP000216113"/>
    </source>
</evidence>
<dbReference type="EMBL" id="NQKL01000034">
    <property type="protein sequence ID" value="OZY39257.1"/>
    <property type="molecule type" value="Genomic_DNA"/>
</dbReference>
<sequence length="175" mass="20057">MSFFKTKEPDSDEILIAKFKHWMLQLKNTWKIYFLCLAGAAFAPFAWFALFYISAFYIRKNPYAKNYITLPLIIIGLETGVQAALLWASIIIAQTNVGSGSSLQFMYICTASSFIVFTLLCYKFHSRRIRKIQQGILNRVNNTNVNTDETIFDKGSEKAKEAFNLLKKRLAKVAE</sequence>
<comment type="caution">
    <text evidence="2">The sequence shown here is derived from an EMBL/GenBank/DDBJ whole genome shotgun (WGS) entry which is preliminary data.</text>
</comment>
<feature type="transmembrane region" description="Helical" evidence="1">
    <location>
        <begin position="32"/>
        <end position="58"/>
    </location>
</feature>
<organism evidence="2 3">
    <name type="scientific">Pseudomonas fragi</name>
    <dbReference type="NCBI Taxonomy" id="296"/>
    <lineage>
        <taxon>Bacteria</taxon>
        <taxon>Pseudomonadati</taxon>
        <taxon>Pseudomonadota</taxon>
        <taxon>Gammaproteobacteria</taxon>
        <taxon>Pseudomonadales</taxon>
        <taxon>Pseudomonadaceae</taxon>
        <taxon>Pseudomonas</taxon>
    </lineage>
</organism>
<dbReference type="Proteomes" id="UP000216113">
    <property type="component" value="Unassembled WGS sequence"/>
</dbReference>
<gene>
    <name evidence="2" type="ORF">CJF43_24080</name>
</gene>
<proteinExistence type="predicted"/>
<reference evidence="2 3" key="1">
    <citation type="submission" date="2017-08" db="EMBL/GenBank/DDBJ databases">
        <title>Genomic and metabolic characterisation of spoilage-associated Pseudomonas species.</title>
        <authorList>
            <person name="Stanborough T."/>
            <person name="Fegan N."/>
            <person name="Powell S.M."/>
            <person name="Singh T."/>
            <person name="Tamplin M.L."/>
            <person name="Chandry P.S."/>
        </authorList>
    </citation>
    <scope>NUCLEOTIDE SEQUENCE [LARGE SCALE GENOMIC DNA]</scope>
    <source>
        <strain evidence="2 3">F1820</strain>
    </source>
</reference>
<feature type="transmembrane region" description="Helical" evidence="1">
    <location>
        <begin position="105"/>
        <end position="122"/>
    </location>
</feature>
<evidence type="ECO:0008006" key="4">
    <source>
        <dbReference type="Google" id="ProtNLM"/>
    </source>
</evidence>
<keyword evidence="1" id="KW-0472">Membrane</keyword>
<dbReference type="RefSeq" id="WP_095031282.1">
    <property type="nucleotide sequence ID" value="NZ_NQKL01000034.1"/>
</dbReference>
<evidence type="ECO:0000313" key="2">
    <source>
        <dbReference type="EMBL" id="OZY39257.1"/>
    </source>
</evidence>
<feature type="transmembrane region" description="Helical" evidence="1">
    <location>
        <begin position="70"/>
        <end position="93"/>
    </location>
</feature>
<keyword evidence="1" id="KW-0812">Transmembrane</keyword>
<protein>
    <recommendedName>
        <fullName evidence="4">Transmembrane protein</fullName>
    </recommendedName>
</protein>
<keyword evidence="1" id="KW-1133">Transmembrane helix</keyword>
<accession>A0A266LPD0</accession>
<evidence type="ECO:0000256" key="1">
    <source>
        <dbReference type="SAM" id="Phobius"/>
    </source>
</evidence>
<dbReference type="AlphaFoldDB" id="A0A266LPD0"/>